<evidence type="ECO:0000256" key="1">
    <source>
        <dbReference type="SAM" id="SignalP"/>
    </source>
</evidence>
<proteinExistence type="predicted"/>
<feature type="chain" id="PRO_5005319940" evidence="1">
    <location>
        <begin position="24"/>
        <end position="408"/>
    </location>
</feature>
<gene>
    <name evidence="2" type="ORF">AIOL_001150</name>
</gene>
<dbReference type="RefSeq" id="WP_152912385.1">
    <property type="nucleotide sequence ID" value="NZ_LFTY01000002.1"/>
</dbReference>
<evidence type="ECO:0000313" key="2">
    <source>
        <dbReference type="EMBL" id="KMW56198.1"/>
    </source>
</evidence>
<comment type="caution">
    <text evidence="2">The sequence shown here is derived from an EMBL/GenBank/DDBJ whole genome shotgun (WGS) entry which is preliminary data.</text>
</comment>
<keyword evidence="1" id="KW-0732">Signal</keyword>
<sequence length="408" mass="44256">MNRLKSKLMGATLAALMPFAASAGTDIKFAGALEFSDDGVLFVGDNHAGAIVALDLTSAVAPEAVKPVFIGDIDKQIADAVGVGPNAVEINDMAVHPVTREIYISVTRISAHGSRAVLVRVTQAGEIALVDLTQTASTTQPLQHFPEEETKFRPRGIMGQPPMARDLAKGDIPLSSMAIMDMEYHNGELFVSGVAYDSFLSTLRRMSYPFDGAQSTASVEMYHIAHDQYETRAPVRAMSVEMIDGKEQLVAAYTCSPIVLIPLEDIQDGEKIAARTIADYGNGQPLDMVSYSLFGQDALFLTSNSRSPQVIPMTALQDAKVVTDADFERGGKFDLSPEMPFGPVGKAVMFDGMSMHIDQLSEQLFVSITRDMYTGSLNLDSNASMFPNRLHNLTAEFDFPQYHAEKDG</sequence>
<organism evidence="2 3">
    <name type="scientific">Candidatus Rhodobacter oscarellae</name>
    <dbReference type="NCBI Taxonomy" id="1675527"/>
    <lineage>
        <taxon>Bacteria</taxon>
        <taxon>Pseudomonadati</taxon>
        <taxon>Pseudomonadota</taxon>
        <taxon>Alphaproteobacteria</taxon>
        <taxon>Rhodobacterales</taxon>
        <taxon>Rhodobacter group</taxon>
        <taxon>Rhodobacter</taxon>
    </lineage>
</organism>
<keyword evidence="3" id="KW-1185">Reference proteome</keyword>
<dbReference type="PATRIC" id="fig|1675527.3.peg.1223"/>
<reference evidence="2 3" key="1">
    <citation type="submission" date="2015-06" db="EMBL/GenBank/DDBJ databases">
        <title>Draft genome sequence of an Alphaproteobacteria species associated to the Mediterranean sponge Oscarella lobularis.</title>
        <authorList>
            <person name="Jourda C."/>
            <person name="Santini S."/>
            <person name="Claverie J.-M."/>
        </authorList>
    </citation>
    <scope>NUCLEOTIDE SEQUENCE [LARGE SCALE GENOMIC DNA]</scope>
    <source>
        <strain evidence="2">IGS</strain>
    </source>
</reference>
<dbReference type="Proteomes" id="UP000037178">
    <property type="component" value="Unassembled WGS sequence"/>
</dbReference>
<protein>
    <submittedName>
        <fullName evidence="2">Uncharacterized protein</fullName>
    </submittedName>
</protein>
<dbReference type="OrthoDB" id="237405at2"/>
<dbReference type="EMBL" id="LFTY01000002">
    <property type="protein sequence ID" value="KMW56198.1"/>
    <property type="molecule type" value="Genomic_DNA"/>
</dbReference>
<dbReference type="AlphaFoldDB" id="A0A0J9GRU3"/>
<evidence type="ECO:0000313" key="3">
    <source>
        <dbReference type="Proteomes" id="UP000037178"/>
    </source>
</evidence>
<name>A0A0J9GRU3_9RHOB</name>
<accession>A0A0J9GRU3</accession>
<feature type="signal peptide" evidence="1">
    <location>
        <begin position="1"/>
        <end position="23"/>
    </location>
</feature>
<dbReference type="STRING" id="1675527.AIOL_001150"/>